<dbReference type="GO" id="GO:0043165">
    <property type="term" value="P:Gram-negative-bacterium-type cell outer membrane assembly"/>
    <property type="evidence" value="ECO:0007669"/>
    <property type="project" value="UniProtKB-UniRule"/>
</dbReference>
<accession>A0A3E0H621</accession>
<keyword evidence="3 4" id="KW-0998">Cell outer membrane</keyword>
<dbReference type="GO" id="GO:0051205">
    <property type="term" value="P:protein insertion into membrane"/>
    <property type="evidence" value="ECO:0007669"/>
    <property type="project" value="UniProtKB-UniRule"/>
</dbReference>
<dbReference type="OrthoDB" id="5173551at2"/>
<dbReference type="SMART" id="SM00564">
    <property type="entry name" value="PQQ"/>
    <property type="match status" value="7"/>
</dbReference>
<comment type="caution">
    <text evidence="7">The sequence shown here is derived from an EMBL/GenBank/DDBJ whole genome shotgun (WGS) entry which is preliminary data.</text>
</comment>
<dbReference type="AlphaFoldDB" id="A0A3E0H621"/>
<dbReference type="InterPro" id="IPR011047">
    <property type="entry name" value="Quinoprotein_ADH-like_sf"/>
</dbReference>
<keyword evidence="4" id="KW-0564">Palmitate</keyword>
<dbReference type="EMBL" id="QUNR01000002">
    <property type="protein sequence ID" value="REH38825.1"/>
    <property type="molecule type" value="Genomic_DNA"/>
</dbReference>
<reference evidence="7 8" key="1">
    <citation type="submission" date="2018-08" db="EMBL/GenBank/DDBJ databases">
        <title>Genomic Encyclopedia of Type Strains, Phase IV (KMG-IV): sequencing the most valuable type-strain genomes for metagenomic binning, comparative biology and taxonomic classification.</title>
        <authorList>
            <person name="Goeker M."/>
        </authorList>
    </citation>
    <scope>NUCLEOTIDE SEQUENCE [LARGE SCALE GENOMIC DNA]</scope>
    <source>
        <strain evidence="7 8">DSM 26022</strain>
    </source>
</reference>
<dbReference type="Gene3D" id="2.130.10.10">
    <property type="entry name" value="YVTN repeat-like/Quinoprotein amine dehydrogenase"/>
    <property type="match status" value="1"/>
</dbReference>
<keyword evidence="8" id="KW-1185">Reference proteome</keyword>
<dbReference type="Pfam" id="PF13360">
    <property type="entry name" value="PQQ_2"/>
    <property type="match status" value="1"/>
</dbReference>
<evidence type="ECO:0000256" key="1">
    <source>
        <dbReference type="ARBA" id="ARBA00022729"/>
    </source>
</evidence>
<organism evidence="7 8">
    <name type="scientific">Paraperlucidibaca baekdonensis</name>
    <dbReference type="NCBI Taxonomy" id="748120"/>
    <lineage>
        <taxon>Bacteria</taxon>
        <taxon>Pseudomonadati</taxon>
        <taxon>Pseudomonadota</taxon>
        <taxon>Gammaproteobacteria</taxon>
        <taxon>Moraxellales</taxon>
        <taxon>Moraxellaceae</taxon>
        <taxon>Paraperlucidibaca</taxon>
    </lineage>
</organism>
<gene>
    <name evidence="4" type="primary">bamB</name>
    <name evidence="7" type="ORF">DFR26_0989</name>
</gene>
<dbReference type="PROSITE" id="PS51257">
    <property type="entry name" value="PROKAR_LIPOPROTEIN"/>
    <property type="match status" value="1"/>
</dbReference>
<dbReference type="GO" id="GO:0009279">
    <property type="term" value="C:cell outer membrane"/>
    <property type="evidence" value="ECO:0007669"/>
    <property type="project" value="UniProtKB-SubCell"/>
</dbReference>
<feature type="signal peptide" evidence="5">
    <location>
        <begin position="1"/>
        <end position="24"/>
    </location>
</feature>
<feature type="domain" description="Pyrrolo-quinoline quinone repeat" evidence="6">
    <location>
        <begin position="75"/>
        <end position="308"/>
    </location>
</feature>
<proteinExistence type="inferred from homology"/>
<dbReference type="PANTHER" id="PTHR34512">
    <property type="entry name" value="CELL SURFACE PROTEIN"/>
    <property type="match status" value="1"/>
</dbReference>
<dbReference type="InterPro" id="IPR017687">
    <property type="entry name" value="BamB"/>
</dbReference>
<dbReference type="NCBIfam" id="TIGR03300">
    <property type="entry name" value="assembly_YfgL"/>
    <property type="match status" value="1"/>
</dbReference>
<keyword evidence="1 4" id="KW-0732">Signal</keyword>
<protein>
    <recommendedName>
        <fullName evidence="4">Outer membrane protein assembly factor BamB</fullName>
    </recommendedName>
</protein>
<feature type="chain" id="PRO_5017840545" description="Outer membrane protein assembly factor BamB" evidence="5">
    <location>
        <begin position="25"/>
        <end position="382"/>
    </location>
</feature>
<evidence type="ECO:0000256" key="3">
    <source>
        <dbReference type="ARBA" id="ARBA00023237"/>
    </source>
</evidence>
<sequence>MMRRILTVALPAACLLVAACSSNPSREGVAALPELPSNVVRLDDRWSVTVGDGNDGEVVQLEPAVKAPAVYAASRDGVIRAIGRATGTVRWTRELDVGITGGIGLGDNVLAIGTDQSDLLLLNAKDGKTLWTAKLGAALLSVPRVTDKDVIVQTLDGRIQVFQVADGARRWQFDTPVPPLSLRGNAAPVVSGDKLYAVSGQGDLYQLDLATGLPIWQTRVTNSRGRGEIERLMDIDGDLVLDNNGTLYTAGFQSQLTATDTIAVRRRWQINVSTSQSVGLDGAHVYAVDNDGTMAAINRITGELIWRQDGLKGRKLLSPVTWRGLVVVGDSDGYLHLFSPVDGKPRGRERASGDPLMSVVVDAPQLLTLTTKGKLRAWDVTP</sequence>
<evidence type="ECO:0000256" key="5">
    <source>
        <dbReference type="SAM" id="SignalP"/>
    </source>
</evidence>
<name>A0A3E0H621_9GAMM</name>
<evidence type="ECO:0000313" key="7">
    <source>
        <dbReference type="EMBL" id="REH38825.1"/>
    </source>
</evidence>
<dbReference type="InterPro" id="IPR018391">
    <property type="entry name" value="PQQ_b-propeller_rpt"/>
</dbReference>
<evidence type="ECO:0000259" key="6">
    <source>
        <dbReference type="Pfam" id="PF13360"/>
    </source>
</evidence>
<dbReference type="HAMAP" id="MF_00923">
    <property type="entry name" value="OM_assembly_BamB"/>
    <property type="match status" value="1"/>
</dbReference>
<keyword evidence="4" id="KW-0449">Lipoprotein</keyword>
<dbReference type="InterPro" id="IPR002372">
    <property type="entry name" value="PQQ_rpt_dom"/>
</dbReference>
<dbReference type="InterPro" id="IPR015943">
    <property type="entry name" value="WD40/YVTN_repeat-like_dom_sf"/>
</dbReference>
<comment type="subunit">
    <text evidence="4">Part of the Bam complex.</text>
</comment>
<dbReference type="PANTHER" id="PTHR34512:SF30">
    <property type="entry name" value="OUTER MEMBRANE PROTEIN ASSEMBLY FACTOR BAMB"/>
    <property type="match status" value="1"/>
</dbReference>
<keyword evidence="2 4" id="KW-0472">Membrane</keyword>
<evidence type="ECO:0000313" key="8">
    <source>
        <dbReference type="Proteomes" id="UP000256774"/>
    </source>
</evidence>
<dbReference type="RefSeq" id="WP_116207853.1">
    <property type="nucleotide sequence ID" value="NZ_QUNR01000002.1"/>
</dbReference>
<dbReference type="Proteomes" id="UP000256774">
    <property type="component" value="Unassembled WGS sequence"/>
</dbReference>
<evidence type="ECO:0000256" key="4">
    <source>
        <dbReference type="HAMAP-Rule" id="MF_00923"/>
    </source>
</evidence>
<dbReference type="SUPFAM" id="SSF50998">
    <property type="entry name" value="Quinoprotein alcohol dehydrogenase-like"/>
    <property type="match status" value="1"/>
</dbReference>
<comment type="function">
    <text evidence="4">Part of the outer membrane protein assembly complex, which is involved in assembly and insertion of beta-barrel proteins into the outer membrane.</text>
</comment>
<evidence type="ECO:0000256" key="2">
    <source>
        <dbReference type="ARBA" id="ARBA00023136"/>
    </source>
</evidence>
<comment type="similarity">
    <text evidence="4">Belongs to the BamB family.</text>
</comment>
<comment type="subcellular location">
    <subcellularLocation>
        <location evidence="4">Cell outer membrane</location>
        <topology evidence="4">Lipid-anchor</topology>
    </subcellularLocation>
</comment>